<dbReference type="SMART" id="SM00998">
    <property type="entry name" value="ADSL_C"/>
    <property type="match status" value="1"/>
</dbReference>
<keyword evidence="1 3" id="KW-0456">Lyase</keyword>
<dbReference type="Gene3D" id="1.10.40.30">
    <property type="entry name" value="Fumarase/aspartase (C-terminal domain)"/>
    <property type="match status" value="1"/>
</dbReference>
<dbReference type="GO" id="GO:0044208">
    <property type="term" value="P:'de novo' AMP biosynthetic process"/>
    <property type="evidence" value="ECO:0007669"/>
    <property type="project" value="UniProtKB-UniPathway"/>
</dbReference>
<dbReference type="InterPro" id="IPR004769">
    <property type="entry name" value="Pur_lyase"/>
</dbReference>
<evidence type="ECO:0000313" key="3">
    <source>
        <dbReference type="EMBL" id="KXK62040.1"/>
    </source>
</evidence>
<dbReference type="Proteomes" id="UP000070620">
    <property type="component" value="Unassembled WGS sequence"/>
</dbReference>
<dbReference type="AlphaFoldDB" id="A0A136PU60"/>
<dbReference type="Pfam" id="PF10397">
    <property type="entry name" value="ADSL_C"/>
    <property type="match status" value="1"/>
</dbReference>
<keyword evidence="4" id="KW-1185">Reference proteome</keyword>
<dbReference type="SUPFAM" id="SSF48557">
    <property type="entry name" value="L-aspartase-like"/>
    <property type="match status" value="1"/>
</dbReference>
<evidence type="ECO:0000256" key="1">
    <source>
        <dbReference type="ARBA" id="ARBA00023239"/>
    </source>
</evidence>
<dbReference type="EMBL" id="LRQV01000027">
    <property type="protein sequence ID" value="KXK62040.1"/>
    <property type="molecule type" value="Genomic_DNA"/>
</dbReference>
<dbReference type="NCBIfam" id="TIGR00928">
    <property type="entry name" value="purB"/>
    <property type="match status" value="1"/>
</dbReference>
<dbReference type="GO" id="GO:0070626">
    <property type="term" value="F:(S)-2-(5-amino-1-(5-phospho-D-ribosyl)imidazole-4-carboxamido) succinate lyase (fumarate-forming) activity"/>
    <property type="evidence" value="ECO:0007669"/>
    <property type="project" value="TreeGrafter"/>
</dbReference>
<dbReference type="InterPro" id="IPR019468">
    <property type="entry name" value="AdenyloSucc_lyase_C"/>
</dbReference>
<dbReference type="OrthoDB" id="9768878at2"/>
<protein>
    <submittedName>
        <fullName evidence="3">Adenylosuccinate lyase</fullName>
    </submittedName>
</protein>
<dbReference type="UniPathway" id="UPA00074">
    <property type="reaction ID" value="UER00132"/>
</dbReference>
<comment type="caution">
    <text evidence="3">The sequence shown here is derived from an EMBL/GenBank/DDBJ whole genome shotgun (WGS) entry which is preliminary data.</text>
</comment>
<gene>
    <name evidence="3" type="ORF">AWW66_10350</name>
</gene>
<dbReference type="GO" id="GO:0005829">
    <property type="term" value="C:cytosol"/>
    <property type="evidence" value="ECO:0007669"/>
    <property type="project" value="TreeGrafter"/>
</dbReference>
<feature type="domain" description="Adenylosuccinate lyase C-terminal" evidence="2">
    <location>
        <begin position="367"/>
        <end position="446"/>
    </location>
</feature>
<dbReference type="Pfam" id="PF00206">
    <property type="entry name" value="Lyase_1"/>
    <property type="match status" value="1"/>
</dbReference>
<dbReference type="UniPathway" id="UPA00075">
    <property type="reaction ID" value="UER00336"/>
</dbReference>
<reference evidence="3 4" key="1">
    <citation type="submission" date="2016-01" db="EMBL/GenBank/DDBJ databases">
        <title>Whole genome sequence and analysis of Micromonospora rosaria DSM 803, which can produce antibacterial substance rosamicin.</title>
        <authorList>
            <person name="Yang H."/>
            <person name="He X."/>
            <person name="Zhu D."/>
        </authorList>
    </citation>
    <scope>NUCLEOTIDE SEQUENCE [LARGE SCALE GENOMIC DNA]</scope>
    <source>
        <strain evidence="3 4">DSM 803</strain>
    </source>
</reference>
<dbReference type="InterPro" id="IPR008948">
    <property type="entry name" value="L-Aspartase-like"/>
</dbReference>
<dbReference type="RefSeq" id="WP_067363353.1">
    <property type="nucleotide sequence ID" value="NZ_JBIUBN010000010.1"/>
</dbReference>
<dbReference type="CDD" id="cd01597">
    <property type="entry name" value="pCLME"/>
    <property type="match status" value="1"/>
</dbReference>
<dbReference type="PROSITE" id="PS00163">
    <property type="entry name" value="FUMARATE_LYASES"/>
    <property type="match status" value="1"/>
</dbReference>
<dbReference type="PRINTS" id="PR00149">
    <property type="entry name" value="FUMRATELYASE"/>
</dbReference>
<sequence length="452" mass="48428">MQLGSCFLDSLTVTSFFGNAEMRGVFNDRQLMQSWLDVEAALARAQAGLGIIPSAAAQAISDTARLDRLDTTVLAADAADTVHPLVPLVRALTAACPGDAGRYVHLGATTQDVMDTGFVLRARAGLDIVARQVDELVRILRRLALRHRTTPMPARTHGQQALPTTFGLRCAVWQSELQRHRSRLAQMRGRLLVTSMGGAAGTMAGYGPQAFAVERAVAADLGLGVADTPWHATSDRFAECLMVLGLVAASAEKLAREIYFLGRTEVGEAYEPQRATQVGSSTMPHKRNPIRCEAVIAAAGTLRAQVPLALQTMVAQDDRDMGVGMTLWKLLPECFILVGGALERLVEVFGDLGVNPDRMRANLDLTGGLVLSEAVMLRLAGPLGREQAHHLVMRIVRDSLEQGRPFAEVLRADPQVAAALPDADLAGLLDPLSYVGHAAALVDRALLTSESP</sequence>
<accession>A0A136PU60</accession>
<dbReference type="InterPro" id="IPR000362">
    <property type="entry name" value="Fumarate_lyase_fam"/>
</dbReference>
<dbReference type="PRINTS" id="PR00145">
    <property type="entry name" value="ARGSUCLYASE"/>
</dbReference>
<proteinExistence type="predicted"/>
<name>A0A136PU60_9ACTN</name>
<dbReference type="PANTHER" id="PTHR43172">
    <property type="entry name" value="ADENYLOSUCCINATE LYASE"/>
    <property type="match status" value="1"/>
</dbReference>
<dbReference type="GO" id="GO:0006189">
    <property type="term" value="P:'de novo' IMP biosynthetic process"/>
    <property type="evidence" value="ECO:0007669"/>
    <property type="project" value="UniProtKB-UniPathway"/>
</dbReference>
<dbReference type="PANTHER" id="PTHR43172:SF1">
    <property type="entry name" value="ADENYLOSUCCINATE LYASE"/>
    <property type="match status" value="1"/>
</dbReference>
<evidence type="ECO:0000313" key="4">
    <source>
        <dbReference type="Proteomes" id="UP000070620"/>
    </source>
</evidence>
<dbReference type="Gene3D" id="1.20.200.10">
    <property type="entry name" value="Fumarase/aspartase (Central domain)"/>
    <property type="match status" value="1"/>
</dbReference>
<dbReference type="GO" id="GO:0004018">
    <property type="term" value="F:N6-(1,2-dicarboxyethyl)AMP AMP-lyase (fumarate-forming) activity"/>
    <property type="evidence" value="ECO:0007669"/>
    <property type="project" value="InterPro"/>
</dbReference>
<evidence type="ECO:0000259" key="2">
    <source>
        <dbReference type="SMART" id="SM00998"/>
    </source>
</evidence>
<dbReference type="InterPro" id="IPR020557">
    <property type="entry name" value="Fumarate_lyase_CS"/>
</dbReference>
<organism evidence="3 4">
    <name type="scientific">Micromonospora rosaria</name>
    <dbReference type="NCBI Taxonomy" id="47874"/>
    <lineage>
        <taxon>Bacteria</taxon>
        <taxon>Bacillati</taxon>
        <taxon>Actinomycetota</taxon>
        <taxon>Actinomycetes</taxon>
        <taxon>Micromonosporales</taxon>
        <taxon>Micromonosporaceae</taxon>
        <taxon>Micromonospora</taxon>
    </lineage>
</organism>
<dbReference type="InterPro" id="IPR022761">
    <property type="entry name" value="Fumarate_lyase_N"/>
</dbReference>